<dbReference type="GeneID" id="14909128"/>
<name>G0QP95_ICHMU</name>
<gene>
    <name evidence="1" type="ORF">IMG5_065700</name>
</gene>
<dbReference type="GO" id="GO:0016020">
    <property type="term" value="C:membrane"/>
    <property type="evidence" value="ECO:0007669"/>
    <property type="project" value="TreeGrafter"/>
</dbReference>
<dbReference type="EMBL" id="GL983538">
    <property type="protein sequence ID" value="EGR32957.1"/>
    <property type="molecule type" value="Genomic_DNA"/>
</dbReference>
<dbReference type="Pfam" id="PF05677">
    <property type="entry name" value="DUF818"/>
    <property type="match status" value="1"/>
</dbReference>
<dbReference type="SUPFAM" id="SSF53474">
    <property type="entry name" value="alpha/beta-Hydrolases"/>
    <property type="match status" value="1"/>
</dbReference>
<sequence>MLIYGDKQDIENSQNNQCNPTILYCNPNAGYYETLYFDSQWIEFYTQKGMNLMLWNYRGYGFSQGNPNPKDIFSDGEIIIKYLREEEKLNKIGTHGQSLGGMISCYLAQKVKLDFLCADRTFSCISDIAYFGFAKWTKFLIKILAKDLDIWSPKNYSDSNCYKIITYDVNDNIIPYMASLKNGIIKQVSFKIFKIYLKH</sequence>
<evidence type="ECO:0000313" key="1">
    <source>
        <dbReference type="EMBL" id="EGR32957.1"/>
    </source>
</evidence>
<dbReference type="OrthoDB" id="10249433at2759"/>
<dbReference type="AlphaFoldDB" id="G0QP95"/>
<dbReference type="GO" id="GO:0008474">
    <property type="term" value="F:palmitoyl-(protein) hydrolase activity"/>
    <property type="evidence" value="ECO:0007669"/>
    <property type="project" value="TreeGrafter"/>
</dbReference>
<dbReference type="Gene3D" id="3.40.50.1820">
    <property type="entry name" value="alpha/beta hydrolase"/>
    <property type="match status" value="1"/>
</dbReference>
<reference evidence="1 2" key="1">
    <citation type="submission" date="2011-07" db="EMBL/GenBank/DDBJ databases">
        <authorList>
            <person name="Coyne R."/>
            <person name="Brami D."/>
            <person name="Johnson J."/>
            <person name="Hostetler J."/>
            <person name="Hannick L."/>
            <person name="Clark T."/>
            <person name="Cassidy-Hanley D."/>
            <person name="Inman J."/>
        </authorList>
    </citation>
    <scope>NUCLEOTIDE SEQUENCE [LARGE SCALE GENOMIC DNA]</scope>
    <source>
        <strain evidence="1 2">G5</strain>
    </source>
</reference>
<evidence type="ECO:0000313" key="2">
    <source>
        <dbReference type="Proteomes" id="UP000008983"/>
    </source>
</evidence>
<keyword evidence="2" id="KW-1185">Reference proteome</keyword>
<dbReference type="Proteomes" id="UP000008983">
    <property type="component" value="Unassembled WGS sequence"/>
</dbReference>
<evidence type="ECO:0008006" key="3">
    <source>
        <dbReference type="Google" id="ProtNLM"/>
    </source>
</evidence>
<dbReference type="PANTHER" id="PTHR12277:SF81">
    <property type="entry name" value="PROTEIN ABHD13"/>
    <property type="match status" value="1"/>
</dbReference>
<dbReference type="InterPro" id="IPR029058">
    <property type="entry name" value="AB_hydrolase_fold"/>
</dbReference>
<organism evidence="1 2">
    <name type="scientific">Ichthyophthirius multifiliis</name>
    <name type="common">White spot disease agent</name>
    <name type="synonym">Ich</name>
    <dbReference type="NCBI Taxonomy" id="5932"/>
    <lineage>
        <taxon>Eukaryota</taxon>
        <taxon>Sar</taxon>
        <taxon>Alveolata</taxon>
        <taxon>Ciliophora</taxon>
        <taxon>Intramacronucleata</taxon>
        <taxon>Oligohymenophorea</taxon>
        <taxon>Hymenostomatida</taxon>
        <taxon>Ophryoglenina</taxon>
        <taxon>Ichthyophthirius</taxon>
    </lineage>
</organism>
<dbReference type="STRING" id="857967.G0QP95"/>
<protein>
    <recommendedName>
        <fullName evidence="3">Serine aminopeptidase S33 domain-containing protein</fullName>
    </recommendedName>
</protein>
<dbReference type="InParanoid" id="G0QP95"/>
<dbReference type="InterPro" id="IPR008536">
    <property type="entry name" value="DUF818"/>
</dbReference>
<dbReference type="PANTHER" id="PTHR12277">
    <property type="entry name" value="ALPHA/BETA HYDROLASE DOMAIN-CONTAINING PROTEIN"/>
    <property type="match status" value="1"/>
</dbReference>
<dbReference type="RefSeq" id="XP_004036943.1">
    <property type="nucleotide sequence ID" value="XM_004036895.1"/>
</dbReference>
<dbReference type="eggNOG" id="KOG4391">
    <property type="taxonomic scope" value="Eukaryota"/>
</dbReference>
<proteinExistence type="predicted"/>
<accession>G0QP95</accession>